<accession>A0ACC0MBY4</accession>
<keyword evidence="2" id="KW-1185">Reference proteome</keyword>
<gene>
    <name evidence="1" type="ORF">RHMOL_Rhmol09G0105900</name>
</gene>
<dbReference type="EMBL" id="CM046396">
    <property type="protein sequence ID" value="KAI8538462.1"/>
    <property type="molecule type" value="Genomic_DNA"/>
</dbReference>
<dbReference type="Proteomes" id="UP001062846">
    <property type="component" value="Chromosome 9"/>
</dbReference>
<reference evidence="1" key="1">
    <citation type="submission" date="2022-02" db="EMBL/GenBank/DDBJ databases">
        <title>Plant Genome Project.</title>
        <authorList>
            <person name="Zhang R.-G."/>
        </authorList>
    </citation>
    <scope>NUCLEOTIDE SEQUENCE</scope>
    <source>
        <strain evidence="1">AT1</strain>
    </source>
</reference>
<proteinExistence type="predicted"/>
<organism evidence="1 2">
    <name type="scientific">Rhododendron molle</name>
    <name type="common">Chinese azalea</name>
    <name type="synonym">Azalea mollis</name>
    <dbReference type="NCBI Taxonomy" id="49168"/>
    <lineage>
        <taxon>Eukaryota</taxon>
        <taxon>Viridiplantae</taxon>
        <taxon>Streptophyta</taxon>
        <taxon>Embryophyta</taxon>
        <taxon>Tracheophyta</taxon>
        <taxon>Spermatophyta</taxon>
        <taxon>Magnoliopsida</taxon>
        <taxon>eudicotyledons</taxon>
        <taxon>Gunneridae</taxon>
        <taxon>Pentapetalae</taxon>
        <taxon>asterids</taxon>
        <taxon>Ericales</taxon>
        <taxon>Ericaceae</taxon>
        <taxon>Ericoideae</taxon>
        <taxon>Rhodoreae</taxon>
        <taxon>Rhododendron</taxon>
    </lineage>
</organism>
<evidence type="ECO:0000313" key="1">
    <source>
        <dbReference type="EMBL" id="KAI8538462.1"/>
    </source>
</evidence>
<sequence>MKGETSDVYGGGAGGDDTGPSQTPLRDSAKGKGAIIEEEETTAEPVTYQEADVMFRPAVIVATSSSHMPITKYDVVEHLPDEMLAKLLEDNPVIGELVLKAKEDRARAIEASEAAERAERERAGPEGLAEDVEAEERAAAKAQGPRVRAVDEAGAMTRPKFSADAYVPSVPRLFVPSGFQPYRPQQPYYDSELVLRDPRVHIANTWAEAEQRDIRGFGGACSSLALYESLPARVRQLVDEAGFGEYIRTLSPVRNDHAVLVALAERWRDITNTFHLPPGEMTVTPTEFMAITGLRVGGDPIPFDSGIHTDPVELEWFLGEVPRIEGGAARYAQFKKYLKKKVITEWEAEQMARAYLLYLFRASLFPNRCSTVHLSYLSTLRDLRTTSRFDWGGAALGTTYLFLGDSSKTEQSTAGYWRIWELWAYEVLKMYPPQNKCPDLKTLPRALIWSKEYMGTKEGRGELNAYRLYLDDLKASQIEWNPWRIEGPEPEYLARSRVVTASRELLESAFGWQWYLGVRVTRQSLGYLEFQVPRPLPPRASHTGDYTLAELERFMRPETELTCYLRPEHDYTAYQQDHLEWER</sequence>
<evidence type="ECO:0000313" key="2">
    <source>
        <dbReference type="Proteomes" id="UP001062846"/>
    </source>
</evidence>
<protein>
    <submittedName>
        <fullName evidence="1">Uncharacterized protein</fullName>
    </submittedName>
</protein>
<comment type="caution">
    <text evidence="1">The sequence shown here is derived from an EMBL/GenBank/DDBJ whole genome shotgun (WGS) entry which is preliminary data.</text>
</comment>
<name>A0ACC0MBY4_RHOML</name>